<evidence type="ECO:0000313" key="4">
    <source>
        <dbReference type="Proteomes" id="UP001227230"/>
    </source>
</evidence>
<dbReference type="InterPro" id="IPR036915">
    <property type="entry name" value="Cyclin-like_sf"/>
</dbReference>
<organism evidence="3 4">
    <name type="scientific">Vitis vinifera</name>
    <name type="common">Grape</name>
    <dbReference type="NCBI Taxonomy" id="29760"/>
    <lineage>
        <taxon>Eukaryota</taxon>
        <taxon>Viridiplantae</taxon>
        <taxon>Streptophyta</taxon>
        <taxon>Embryophyta</taxon>
        <taxon>Tracheophyta</taxon>
        <taxon>Spermatophyta</taxon>
        <taxon>Magnoliopsida</taxon>
        <taxon>eudicotyledons</taxon>
        <taxon>Gunneridae</taxon>
        <taxon>Pentapetalae</taxon>
        <taxon>rosids</taxon>
        <taxon>Vitales</taxon>
        <taxon>Vitaceae</taxon>
        <taxon>Viteae</taxon>
        <taxon>Vitis</taxon>
    </lineage>
</organism>
<sequence>MQWIFECLLSLITLGTLCDDDDINEIFSDEQLFAVEEAPWYADIVNYLANKILPPKLTYQRRKKFFSDLKYYVCPFRLLEKESQHLPAADYLMRLRNGDLGIGSRQDVVDWIAKVHAHFGFGPLCTYLAINYLDWFLSVYEFLKVKLGWHNCWLWLAYLLQPKWKEIAAPRICYLVAEGSFESYSNSARLCLKIFERYP</sequence>
<dbReference type="Proteomes" id="UP001227230">
    <property type="component" value="Chromosome 5"/>
</dbReference>
<keyword evidence="4" id="KW-1185">Reference proteome</keyword>
<reference evidence="3 4" key="1">
    <citation type="journal article" date="2023" name="Hortic Res">
        <title>The complete reference genome for grapevine (Vitis vinifera L.) genetics and breeding.</title>
        <authorList>
            <person name="Shi X."/>
            <person name="Cao S."/>
            <person name="Wang X."/>
            <person name="Huang S."/>
            <person name="Wang Y."/>
            <person name="Liu Z."/>
            <person name="Liu W."/>
            <person name="Leng X."/>
            <person name="Peng Y."/>
            <person name="Wang N."/>
            <person name="Wang Y."/>
            <person name="Ma Z."/>
            <person name="Xu X."/>
            <person name="Zhang F."/>
            <person name="Xue H."/>
            <person name="Zhong H."/>
            <person name="Wang Y."/>
            <person name="Zhang K."/>
            <person name="Velt A."/>
            <person name="Avia K."/>
            <person name="Holtgrawe D."/>
            <person name="Grimplet J."/>
            <person name="Matus J.T."/>
            <person name="Ware D."/>
            <person name="Wu X."/>
            <person name="Wang H."/>
            <person name="Liu C."/>
            <person name="Fang Y."/>
            <person name="Rustenholz C."/>
            <person name="Cheng Z."/>
            <person name="Xiao H."/>
            <person name="Zhou Y."/>
        </authorList>
    </citation>
    <scope>NUCLEOTIDE SEQUENCE [LARGE SCALE GENOMIC DNA]</scope>
    <source>
        <strain evidence="4">cv. Pinot noir / PN40024</strain>
        <tissue evidence="3">Leaf</tissue>
    </source>
</reference>
<feature type="signal peptide" evidence="1">
    <location>
        <begin position="1"/>
        <end position="18"/>
    </location>
</feature>
<accession>A0ABY9BYN3</accession>
<feature type="domain" description="Cyclin N-terminal" evidence="2">
    <location>
        <begin position="78"/>
        <end position="146"/>
    </location>
</feature>
<dbReference type="InterPro" id="IPR006671">
    <property type="entry name" value="Cyclin_N"/>
</dbReference>
<protein>
    <recommendedName>
        <fullName evidence="2">Cyclin N-terminal domain-containing protein</fullName>
    </recommendedName>
</protein>
<gene>
    <name evidence="3" type="ORF">VitviT2T_006993</name>
</gene>
<dbReference type="SUPFAM" id="SSF47954">
    <property type="entry name" value="Cyclin-like"/>
    <property type="match status" value="1"/>
</dbReference>
<feature type="chain" id="PRO_5047431071" description="Cyclin N-terminal domain-containing protein" evidence="1">
    <location>
        <begin position="19"/>
        <end position="199"/>
    </location>
</feature>
<evidence type="ECO:0000259" key="2">
    <source>
        <dbReference type="Pfam" id="PF00134"/>
    </source>
</evidence>
<keyword evidence="1" id="KW-0732">Signal</keyword>
<dbReference type="Pfam" id="PF00134">
    <property type="entry name" value="Cyclin_N"/>
    <property type="match status" value="1"/>
</dbReference>
<name>A0ABY9BYN3_VITVI</name>
<dbReference type="Gene3D" id="1.10.472.10">
    <property type="entry name" value="Cyclin-like"/>
    <property type="match status" value="1"/>
</dbReference>
<evidence type="ECO:0000313" key="3">
    <source>
        <dbReference type="EMBL" id="WJZ87624.1"/>
    </source>
</evidence>
<dbReference type="EMBL" id="CP126652">
    <property type="protein sequence ID" value="WJZ87624.1"/>
    <property type="molecule type" value="Genomic_DNA"/>
</dbReference>
<proteinExistence type="predicted"/>
<evidence type="ECO:0000256" key="1">
    <source>
        <dbReference type="SAM" id="SignalP"/>
    </source>
</evidence>